<accession>X8CJ64</accession>
<sequence>MICRSAARPRHRREGPAVATVGYLNSQPHALPPSAESTFGFVV</sequence>
<dbReference type="EMBL" id="JAOG01000002">
    <property type="protein sequence ID" value="EUA56154.1"/>
    <property type="molecule type" value="Genomic_DNA"/>
</dbReference>
<organism evidence="1 2">
    <name type="scientific">Mycobacterium intracellulare 1956</name>
    <dbReference type="NCBI Taxonomy" id="1299331"/>
    <lineage>
        <taxon>Bacteria</taxon>
        <taxon>Bacillati</taxon>
        <taxon>Actinomycetota</taxon>
        <taxon>Actinomycetes</taxon>
        <taxon>Mycobacteriales</taxon>
        <taxon>Mycobacteriaceae</taxon>
        <taxon>Mycobacterium</taxon>
        <taxon>Mycobacterium avium complex (MAC)</taxon>
    </lineage>
</organism>
<gene>
    <name evidence="1" type="ORF">I550_4312</name>
</gene>
<dbReference type="AlphaFoldDB" id="X8CJ64"/>
<proteinExistence type="predicted"/>
<reference evidence="1 2" key="1">
    <citation type="submission" date="2013-12" db="EMBL/GenBank/DDBJ databases">
        <authorList>
            <person name="Zelazny A."/>
            <person name="Olivier K."/>
            <person name="Holland S."/>
            <person name="Lenaerts A."/>
            <person name="Ordway D."/>
            <person name="DeGroote M.A."/>
            <person name="Parker T."/>
            <person name="Sizemore C."/>
            <person name="Tallon L.J."/>
            <person name="Sadzewicz L.K."/>
            <person name="Sengamalay N."/>
            <person name="Fraser C.M."/>
            <person name="Hine E."/>
            <person name="Shefchek K.A."/>
            <person name="Das S.P."/>
            <person name="Tettelin H."/>
        </authorList>
    </citation>
    <scope>NUCLEOTIDE SEQUENCE [LARGE SCALE GENOMIC DNA]</scope>
    <source>
        <strain evidence="1 2">1956</strain>
    </source>
</reference>
<dbReference type="Proteomes" id="UP000020825">
    <property type="component" value="Unassembled WGS sequence"/>
</dbReference>
<name>X8CJ64_MYCIT</name>
<evidence type="ECO:0000313" key="2">
    <source>
        <dbReference type="Proteomes" id="UP000020825"/>
    </source>
</evidence>
<evidence type="ECO:0000313" key="1">
    <source>
        <dbReference type="EMBL" id="EUA56154.1"/>
    </source>
</evidence>
<protein>
    <submittedName>
        <fullName evidence="1">Uncharacterized protein</fullName>
    </submittedName>
</protein>
<comment type="caution">
    <text evidence="1">The sequence shown here is derived from an EMBL/GenBank/DDBJ whole genome shotgun (WGS) entry which is preliminary data.</text>
</comment>